<dbReference type="KEGG" id="ria:C7V51_06300"/>
<dbReference type="AlphaFoldDB" id="A0AAD1ABZ8"/>
<feature type="domain" description="CHAD" evidence="3">
    <location>
        <begin position="225"/>
        <end position="500"/>
    </location>
</feature>
<proteinExistence type="predicted"/>
<dbReference type="PANTHER" id="PTHR39339:SF1">
    <property type="entry name" value="CHAD DOMAIN-CONTAINING PROTEIN"/>
    <property type="match status" value="1"/>
</dbReference>
<dbReference type="InterPro" id="IPR023577">
    <property type="entry name" value="CYTH_domain"/>
</dbReference>
<dbReference type="SMART" id="SM01118">
    <property type="entry name" value="CYTH"/>
    <property type="match status" value="1"/>
</dbReference>
<evidence type="ECO:0000313" key="4">
    <source>
        <dbReference type="EMBL" id="AZZ55536.1"/>
    </source>
</evidence>
<organism evidence="4 5">
    <name type="scientific">Rathayibacter iranicus</name>
    <dbReference type="NCBI Taxonomy" id="59737"/>
    <lineage>
        <taxon>Bacteria</taxon>
        <taxon>Bacillati</taxon>
        <taxon>Actinomycetota</taxon>
        <taxon>Actinomycetes</taxon>
        <taxon>Micrococcales</taxon>
        <taxon>Microbacteriaceae</taxon>
        <taxon>Rathayibacter</taxon>
    </lineage>
</organism>
<gene>
    <name evidence="4" type="ORF">C7V51_06300</name>
</gene>
<name>A0AAD1ABZ8_9MICO</name>
<evidence type="ECO:0000259" key="3">
    <source>
        <dbReference type="PROSITE" id="PS51708"/>
    </source>
</evidence>
<evidence type="ECO:0000313" key="5">
    <source>
        <dbReference type="Proteomes" id="UP000283946"/>
    </source>
</evidence>
<dbReference type="Proteomes" id="UP000283946">
    <property type="component" value="Chromosome"/>
</dbReference>
<feature type="domain" description="CYTH" evidence="2">
    <location>
        <begin position="21"/>
        <end position="220"/>
    </location>
</feature>
<dbReference type="RefSeq" id="WP_104264461.1">
    <property type="nucleotide sequence ID" value="NZ_CP028130.1"/>
</dbReference>
<feature type="region of interest" description="Disordered" evidence="1">
    <location>
        <begin position="1"/>
        <end position="20"/>
    </location>
</feature>
<protein>
    <submittedName>
        <fullName evidence="4">CHAD domain-containing protein</fullName>
    </submittedName>
</protein>
<sequence length="515" mass="55633">MASGTQNESATSTTNGGRRVQIEVERTYDVGAETQLPDVTGAGSVAAIREEEPVTLRAEYFDTADRALSRARITLRRREGGVDQGWHVKLPGSAGRTEIHVALTESRTAPSAVRDAVLGHVGHAPLEPLALLETVRSITRAFDANGRQLAEIADDLVIAHDERTGRERRWREWEVELVEVAGEEGEAVLDAIEQRLRTVGARTAASASKLARATGGPLDDTVAEPRDGGEAALAAVHVLVRELRAVDPRVRLGADDALHRMRVLTRRLRSVLAASRSVLDRAATDPLRDELRWLGGVFGAARDQEVLGRRLRTAVDGAPSRPSALLDAIERRYAAALDHIARTLRSERYLALLASLDALRAEPPRTTAAVSSVKKLVRRSLTKDLTRIAAARAAAKSGSLEARHDLRKAAKRLRYTVEAWRTVAPAAIGARRRSLAKAGEALADALGEERDALAARELILREGDRSGEGAFALGVILAEESHRAQRAARSARKALGHLESLSSSPTGHRHETHGG</sequence>
<dbReference type="InterPro" id="IPR038186">
    <property type="entry name" value="CHAD_dom_sf"/>
</dbReference>
<dbReference type="InterPro" id="IPR007899">
    <property type="entry name" value="CHAD_dom"/>
</dbReference>
<dbReference type="Pfam" id="PF05235">
    <property type="entry name" value="CHAD"/>
    <property type="match status" value="1"/>
</dbReference>
<reference evidence="4 5" key="1">
    <citation type="submission" date="2018-03" db="EMBL/GenBank/DDBJ databases">
        <title>Bacteriophage NCPPB3778 and a type I-E CRISPR drive the evolution of the US Biological Select Agent, Rathayibacter toxicus.</title>
        <authorList>
            <person name="Davis E.W.II."/>
            <person name="Tabima J.F."/>
            <person name="Weisberg A.J."/>
            <person name="Dantas Lopes L."/>
            <person name="Wiseman M.S."/>
            <person name="Wiseman M.S."/>
            <person name="Pupko T."/>
            <person name="Belcher M.S."/>
            <person name="Sechler A.J."/>
            <person name="Tancos M.A."/>
            <person name="Schroeder B.K."/>
            <person name="Murray T.D."/>
            <person name="Luster D.G."/>
            <person name="Schneider W.L."/>
            <person name="Rogers E."/>
            <person name="Andreote F.D."/>
            <person name="Grunwald N.J."/>
            <person name="Putnam M.L."/>
            <person name="Chang J.H."/>
        </authorList>
    </citation>
    <scope>NUCLEOTIDE SEQUENCE [LARGE SCALE GENOMIC DNA]</scope>
    <source>
        <strain evidence="4 5">NCCPB 2253</strain>
    </source>
</reference>
<evidence type="ECO:0000259" key="2">
    <source>
        <dbReference type="PROSITE" id="PS51707"/>
    </source>
</evidence>
<dbReference type="PROSITE" id="PS51708">
    <property type="entry name" value="CHAD"/>
    <property type="match status" value="1"/>
</dbReference>
<dbReference type="Gene3D" id="2.40.320.10">
    <property type="entry name" value="Hypothetical Protein Pfu-838710-001"/>
    <property type="match status" value="1"/>
</dbReference>
<evidence type="ECO:0000256" key="1">
    <source>
        <dbReference type="SAM" id="MobiDB-lite"/>
    </source>
</evidence>
<dbReference type="CDD" id="cd07374">
    <property type="entry name" value="CYTH-like_Pase"/>
    <property type="match status" value="1"/>
</dbReference>
<feature type="compositionally biased region" description="Polar residues" evidence="1">
    <location>
        <begin position="1"/>
        <end position="16"/>
    </location>
</feature>
<dbReference type="EMBL" id="CP028130">
    <property type="protein sequence ID" value="AZZ55536.1"/>
    <property type="molecule type" value="Genomic_DNA"/>
</dbReference>
<dbReference type="SUPFAM" id="SSF55154">
    <property type="entry name" value="CYTH-like phosphatases"/>
    <property type="match status" value="1"/>
</dbReference>
<dbReference type="PANTHER" id="PTHR39339">
    <property type="entry name" value="SLR1444 PROTEIN"/>
    <property type="match status" value="1"/>
</dbReference>
<dbReference type="Pfam" id="PF01928">
    <property type="entry name" value="CYTH"/>
    <property type="match status" value="1"/>
</dbReference>
<dbReference type="PROSITE" id="PS51707">
    <property type="entry name" value="CYTH"/>
    <property type="match status" value="1"/>
</dbReference>
<dbReference type="InterPro" id="IPR033469">
    <property type="entry name" value="CYTH-like_dom_sf"/>
</dbReference>
<dbReference type="Gene3D" id="1.40.20.10">
    <property type="entry name" value="CHAD domain"/>
    <property type="match status" value="1"/>
</dbReference>
<dbReference type="SMART" id="SM00880">
    <property type="entry name" value="CHAD"/>
    <property type="match status" value="1"/>
</dbReference>
<accession>A0AAD1ABZ8</accession>